<evidence type="ECO:0000313" key="2">
    <source>
        <dbReference type="Proteomes" id="UP001152798"/>
    </source>
</evidence>
<dbReference type="AlphaFoldDB" id="A0A9P0MUP0"/>
<organism evidence="1 2">
    <name type="scientific">Nezara viridula</name>
    <name type="common">Southern green stink bug</name>
    <name type="synonym">Cimex viridulus</name>
    <dbReference type="NCBI Taxonomy" id="85310"/>
    <lineage>
        <taxon>Eukaryota</taxon>
        <taxon>Metazoa</taxon>
        <taxon>Ecdysozoa</taxon>
        <taxon>Arthropoda</taxon>
        <taxon>Hexapoda</taxon>
        <taxon>Insecta</taxon>
        <taxon>Pterygota</taxon>
        <taxon>Neoptera</taxon>
        <taxon>Paraneoptera</taxon>
        <taxon>Hemiptera</taxon>
        <taxon>Heteroptera</taxon>
        <taxon>Panheteroptera</taxon>
        <taxon>Pentatomomorpha</taxon>
        <taxon>Pentatomoidea</taxon>
        <taxon>Pentatomidae</taxon>
        <taxon>Pentatominae</taxon>
        <taxon>Nezara</taxon>
    </lineage>
</organism>
<accession>A0A9P0MUP0</accession>
<gene>
    <name evidence="1" type="ORF">NEZAVI_LOCUS12592</name>
</gene>
<sequence>MSTPRPSMKLLVESGIVPRAPNQRPLTNIGQNQSPFPNRVSASSPFAKDAMTDPELLIVSYCTLEECSPTWGVRYSCQNFGGGAAPRRVEEAIKNNFTPGVRGGSEGVAAICSRWRESAEVFSSAKHTSSPPPLLIRSGRSTIYKANILETKDLKQRLSLIRPRCSHLNAAPGA</sequence>
<protein>
    <submittedName>
        <fullName evidence="1">Uncharacterized protein</fullName>
    </submittedName>
</protein>
<evidence type="ECO:0000313" key="1">
    <source>
        <dbReference type="EMBL" id="CAH1404126.1"/>
    </source>
</evidence>
<proteinExistence type="predicted"/>
<dbReference type="Proteomes" id="UP001152798">
    <property type="component" value="Chromosome 6"/>
</dbReference>
<dbReference type="EMBL" id="OV725082">
    <property type="protein sequence ID" value="CAH1404126.1"/>
    <property type="molecule type" value="Genomic_DNA"/>
</dbReference>
<name>A0A9P0MUP0_NEZVI</name>
<reference evidence="1" key="1">
    <citation type="submission" date="2022-01" db="EMBL/GenBank/DDBJ databases">
        <authorList>
            <person name="King R."/>
        </authorList>
    </citation>
    <scope>NUCLEOTIDE SEQUENCE</scope>
</reference>
<keyword evidence="2" id="KW-1185">Reference proteome</keyword>